<organism evidence="3 4">
    <name type="scientific">Pseudonocardia charpentierae</name>
    <dbReference type="NCBI Taxonomy" id="3075545"/>
    <lineage>
        <taxon>Bacteria</taxon>
        <taxon>Bacillati</taxon>
        <taxon>Actinomycetota</taxon>
        <taxon>Actinomycetes</taxon>
        <taxon>Pseudonocardiales</taxon>
        <taxon>Pseudonocardiaceae</taxon>
        <taxon>Pseudonocardia</taxon>
    </lineage>
</organism>
<dbReference type="Proteomes" id="UP001183202">
    <property type="component" value="Unassembled WGS sequence"/>
</dbReference>
<dbReference type="EMBL" id="JAVREJ010000027">
    <property type="protein sequence ID" value="MDT0353163.1"/>
    <property type="molecule type" value="Genomic_DNA"/>
</dbReference>
<evidence type="ECO:0000259" key="2">
    <source>
        <dbReference type="Pfam" id="PF25077"/>
    </source>
</evidence>
<dbReference type="PANTHER" id="PTHR37031:SF2">
    <property type="entry name" value="PHOD-LIKE PHOSPHATASE METALLOPHOSPHATASE DOMAIN-CONTAINING PROTEIN"/>
    <property type="match status" value="1"/>
</dbReference>
<keyword evidence="4" id="KW-1185">Reference proteome</keyword>
<dbReference type="CDD" id="cd07389">
    <property type="entry name" value="MPP_PhoD"/>
    <property type="match status" value="1"/>
</dbReference>
<evidence type="ECO:0000313" key="4">
    <source>
        <dbReference type="Proteomes" id="UP001183202"/>
    </source>
</evidence>
<keyword evidence="3" id="KW-0378">Hydrolase</keyword>
<proteinExistence type="predicted"/>
<feature type="domain" description="PhoD-like phosphatase metallophosphatase" evidence="1">
    <location>
        <begin position="130"/>
        <end position="464"/>
    </location>
</feature>
<evidence type="ECO:0000313" key="3">
    <source>
        <dbReference type="EMBL" id="MDT0353163.1"/>
    </source>
</evidence>
<dbReference type="InterPro" id="IPR029052">
    <property type="entry name" value="Metallo-depent_PP-like"/>
</dbReference>
<evidence type="ECO:0000259" key="1">
    <source>
        <dbReference type="Pfam" id="PF09423"/>
    </source>
</evidence>
<dbReference type="PANTHER" id="PTHR37031">
    <property type="entry name" value="METALLOPHOSPHATASE BINDING DOMAIN PROTEIN"/>
    <property type="match status" value="1"/>
</dbReference>
<name>A0ABU2NGS4_9PSEU</name>
<dbReference type="Pfam" id="PF25077">
    <property type="entry name" value="DUF7800"/>
    <property type="match status" value="1"/>
</dbReference>
<gene>
    <name evidence="3" type="ORF">RM445_26990</name>
</gene>
<dbReference type="RefSeq" id="WP_311559679.1">
    <property type="nucleotide sequence ID" value="NZ_JAVREJ010000027.1"/>
</dbReference>
<feature type="domain" description="DUF7800" evidence="2">
    <location>
        <begin position="2"/>
        <end position="83"/>
    </location>
</feature>
<dbReference type="EC" id="3.1.3.1" evidence="3"/>
<dbReference type="InterPro" id="IPR038607">
    <property type="entry name" value="PhoD-like_sf"/>
</dbReference>
<dbReference type="Pfam" id="PF09423">
    <property type="entry name" value="PhoD"/>
    <property type="match status" value="1"/>
</dbReference>
<dbReference type="InterPro" id="IPR056702">
    <property type="entry name" value="DUF7800"/>
</dbReference>
<reference evidence="4" key="1">
    <citation type="submission" date="2023-07" db="EMBL/GenBank/DDBJ databases">
        <title>30 novel species of actinomycetes from the DSMZ collection.</title>
        <authorList>
            <person name="Nouioui I."/>
        </authorList>
    </citation>
    <scope>NUCLEOTIDE SEQUENCE [LARGE SCALE GENOMIC DNA]</scope>
    <source>
        <strain evidence="4">DSM 45834</strain>
    </source>
</reference>
<dbReference type="InterPro" id="IPR018946">
    <property type="entry name" value="PhoD-like_MPP"/>
</dbReference>
<protein>
    <submittedName>
        <fullName evidence="3">Alkaline phosphatase D family protein</fullName>
        <ecNumber evidence="3">3.1.3.1</ecNumber>
    </submittedName>
</protein>
<sequence>MSLVLGPVLRHVGDTTAAVWVQVERPATITVLGCSTRTFDVAGHHYGLVSVTGLDPDTTYPYDVAVDGEVVWPPPVSPLPPSSLRTRGPASARRHRIVFGSCRYAKVVNPKVAAKLGIDALDAFAARTARQPREEWPDALLLLGDQVYADELTPQNRRRIAGRRDRHPEWPDDEIVGFDEYVGLYRDSWSDPEVRWLLSCVPTGMIFDDHDVRDDWNTSAVWRREMAEKPWWPERIRSALVSYWVYQHIGNLPADELAADPDYQEVVAAEGDTWPLLAALADRADAETDGSKGVRFSFRWDLGASRFVMIDSRNGRILEDDAHLMLGESEFRWIEDQVRDRSAGTVDHLVLGTSLPWLLPHAIGDLQSINQLAAARPGWRGRLGERIRQVGDLEHWQAFRSSFDRFTRMVTGAATGPDAPASISVLSGDVHHSYAAQVDLPGPDDDPGSGAAAVHQLTCSPVHNVVDWFIQPGFRLGWSRRIARATRRWAEQAGVPPVEVSWHKLVGPLFGNTVAMLDLDGRHAEVTFLQPRSAGSVREVARLVLADGPRDDATIGRAALKARM</sequence>
<accession>A0ABU2NGS4</accession>
<comment type="caution">
    <text evidence="3">The sequence shown here is derived from an EMBL/GenBank/DDBJ whole genome shotgun (WGS) entry which is preliminary data.</text>
</comment>
<dbReference type="SUPFAM" id="SSF56300">
    <property type="entry name" value="Metallo-dependent phosphatases"/>
    <property type="match status" value="1"/>
</dbReference>
<dbReference type="GO" id="GO:0004035">
    <property type="term" value="F:alkaline phosphatase activity"/>
    <property type="evidence" value="ECO:0007669"/>
    <property type="project" value="UniProtKB-EC"/>
</dbReference>
<dbReference type="Gene3D" id="3.60.21.70">
    <property type="entry name" value="PhoD-like phosphatase"/>
    <property type="match status" value="1"/>
</dbReference>